<dbReference type="RefSeq" id="WP_245182418.1">
    <property type="nucleotide sequence ID" value="NZ_JAAOZT010000012.1"/>
</dbReference>
<keyword evidence="2" id="KW-1185">Reference proteome</keyword>
<sequence length="186" mass="20439">MLSTCLTGVTLISLTASKTAASAGYNVWTNDYTLPLPVLQRAIEQQFPATLQYAQIFEIYLSHPRLAMNVAENRIVTVLNLKVISNLLLATPITGTLTLSSRLKYDPPTRAIRLDAPRVDRVDVGSVGAQYSQQLNAIGAVVAEQVLNNYPIYTFKPDELRLGQKTFEPGTITMQADSIVVQVKET</sequence>
<dbReference type="Pfam" id="PF07273">
    <property type="entry name" value="DUF1439"/>
    <property type="match status" value="1"/>
</dbReference>
<gene>
    <name evidence="1" type="ORF">HNR39_003124</name>
</gene>
<dbReference type="AlphaFoldDB" id="A0A840RTX0"/>
<name>A0A840RTX0_9BURK</name>
<reference evidence="1 2" key="1">
    <citation type="submission" date="2020-08" db="EMBL/GenBank/DDBJ databases">
        <title>Genomic Encyclopedia of Type Strains, Phase IV (KMG-IV): sequencing the most valuable type-strain genomes for metagenomic binning, comparative biology and taxonomic classification.</title>
        <authorList>
            <person name="Goeker M."/>
        </authorList>
    </citation>
    <scope>NUCLEOTIDE SEQUENCE [LARGE SCALE GENOMIC DNA]</scope>
    <source>
        <strain evidence="1 2">DSM 23240</strain>
    </source>
</reference>
<dbReference type="InterPro" id="IPR010835">
    <property type="entry name" value="DUF1439"/>
</dbReference>
<protein>
    <recommendedName>
        <fullName evidence="3">DUF1439 domain-containing protein</fullName>
    </recommendedName>
</protein>
<organism evidence="1 2">
    <name type="scientific">Glaciimonas immobilis</name>
    <dbReference type="NCBI Taxonomy" id="728004"/>
    <lineage>
        <taxon>Bacteria</taxon>
        <taxon>Pseudomonadati</taxon>
        <taxon>Pseudomonadota</taxon>
        <taxon>Betaproteobacteria</taxon>
        <taxon>Burkholderiales</taxon>
        <taxon>Oxalobacteraceae</taxon>
        <taxon>Glaciimonas</taxon>
    </lineage>
</organism>
<evidence type="ECO:0000313" key="2">
    <source>
        <dbReference type="Proteomes" id="UP000571084"/>
    </source>
</evidence>
<proteinExistence type="predicted"/>
<comment type="caution">
    <text evidence="1">The sequence shown here is derived from an EMBL/GenBank/DDBJ whole genome shotgun (WGS) entry which is preliminary data.</text>
</comment>
<evidence type="ECO:0000313" key="1">
    <source>
        <dbReference type="EMBL" id="MBB5201275.1"/>
    </source>
</evidence>
<dbReference type="Proteomes" id="UP000571084">
    <property type="component" value="Unassembled WGS sequence"/>
</dbReference>
<dbReference type="Gene3D" id="3.15.10.40">
    <property type="entry name" value="Uncharacterised protein PF07273, DUF1439"/>
    <property type="match status" value="1"/>
</dbReference>
<accession>A0A840RTX0</accession>
<dbReference type="EMBL" id="JACHHQ010000006">
    <property type="protein sequence ID" value="MBB5201275.1"/>
    <property type="molecule type" value="Genomic_DNA"/>
</dbReference>
<evidence type="ECO:0008006" key="3">
    <source>
        <dbReference type="Google" id="ProtNLM"/>
    </source>
</evidence>